<protein>
    <recommendedName>
        <fullName evidence="1">Galectin</fullName>
    </recommendedName>
</protein>
<dbReference type="Gene3D" id="2.60.120.200">
    <property type="match status" value="1"/>
</dbReference>
<dbReference type="InterPro" id="IPR013320">
    <property type="entry name" value="ConA-like_dom_sf"/>
</dbReference>
<keyword evidence="5" id="KW-1185">Reference proteome</keyword>
<dbReference type="GO" id="GO:0030246">
    <property type="term" value="F:carbohydrate binding"/>
    <property type="evidence" value="ECO:0007669"/>
    <property type="project" value="UniProtKB-UniRule"/>
</dbReference>
<feature type="domain" description="Galectin" evidence="3">
    <location>
        <begin position="152"/>
        <end position="312"/>
    </location>
</feature>
<dbReference type="Proteomes" id="UP001162972">
    <property type="component" value="Chromosome 6"/>
</dbReference>
<gene>
    <name evidence="4" type="ORF">OIU84_011809</name>
</gene>
<feature type="region of interest" description="Disordered" evidence="2">
    <location>
        <begin position="43"/>
        <end position="68"/>
    </location>
</feature>
<keyword evidence="1" id="KW-0430">Lectin</keyword>
<evidence type="ECO:0000313" key="5">
    <source>
        <dbReference type="Proteomes" id="UP001162972"/>
    </source>
</evidence>
<evidence type="ECO:0000313" key="4">
    <source>
        <dbReference type="EMBL" id="KAJ6408556.1"/>
    </source>
</evidence>
<dbReference type="FunFam" id="2.60.120.200:FF:000071">
    <property type="entry name" value="Hydroxyproline O-galactosyltransferase GALT2"/>
    <property type="match status" value="1"/>
</dbReference>
<dbReference type="GO" id="GO:1901137">
    <property type="term" value="P:carbohydrate derivative biosynthetic process"/>
    <property type="evidence" value="ECO:0007669"/>
    <property type="project" value="UniProtKB-ARBA"/>
</dbReference>
<sequence length="362" mass="40401">MLSGDDSYVGLDSSSMVKDVEDSDLSKPSFSSVYKDAFHRKLEDNQNQNAPMMPSKGPLEEEKGGGSKTLKPLQYRYGRITGEIMRRRNATMNLSPLERMAAEAWLLGLKAWEAVEKYDGEDIGQSLLYEGKIESCPLWVSMSGEELAGGDKMMFLPCGLAAGSSVTIVGTPHHAHQEYVPQLAKVEKWMQWGTSQRCDGLPSKKDEDMLVDEHVRCEKWMRGDNVDSKESKTTSWFKRFIGREQKPEVTWQFPFVEGGLFILTLRAGVDGYHISVGGRHVTSFPYRPGFTLEDATGLAIKGDLDVHSVFATSLPSSHPSFSPQRVFGNVREVESSSFTKESHSTFYWDPISYKSLCGTHGS</sequence>
<evidence type="ECO:0000256" key="2">
    <source>
        <dbReference type="SAM" id="MobiDB-lite"/>
    </source>
</evidence>
<dbReference type="Pfam" id="PF00337">
    <property type="entry name" value="Gal-bind_lectin"/>
    <property type="match status" value="1"/>
</dbReference>
<organism evidence="4 5">
    <name type="scientific">Salix udensis</name>
    <dbReference type="NCBI Taxonomy" id="889485"/>
    <lineage>
        <taxon>Eukaryota</taxon>
        <taxon>Viridiplantae</taxon>
        <taxon>Streptophyta</taxon>
        <taxon>Embryophyta</taxon>
        <taxon>Tracheophyta</taxon>
        <taxon>Spermatophyta</taxon>
        <taxon>Magnoliopsida</taxon>
        <taxon>eudicotyledons</taxon>
        <taxon>Gunneridae</taxon>
        <taxon>Pentapetalae</taxon>
        <taxon>rosids</taxon>
        <taxon>fabids</taxon>
        <taxon>Malpighiales</taxon>
        <taxon>Salicaceae</taxon>
        <taxon>Saliceae</taxon>
        <taxon>Salix</taxon>
    </lineage>
</organism>
<dbReference type="SMART" id="SM00908">
    <property type="entry name" value="Gal-bind_lectin"/>
    <property type="match status" value="1"/>
</dbReference>
<dbReference type="SUPFAM" id="SSF49899">
    <property type="entry name" value="Concanavalin A-like lectins/glucanases"/>
    <property type="match status" value="1"/>
</dbReference>
<dbReference type="PROSITE" id="PS51304">
    <property type="entry name" value="GALECTIN"/>
    <property type="match status" value="1"/>
</dbReference>
<reference evidence="4 5" key="1">
    <citation type="journal article" date="2023" name="Int. J. Mol. Sci.">
        <title>De Novo Assembly and Annotation of 11 Diverse Shrub Willow (Salix) Genomes Reveals Novel Gene Organization in Sex-Linked Regions.</title>
        <authorList>
            <person name="Hyden B."/>
            <person name="Feng K."/>
            <person name="Yates T.B."/>
            <person name="Jawdy S."/>
            <person name="Cereghino C."/>
            <person name="Smart L.B."/>
            <person name="Muchero W."/>
        </authorList>
    </citation>
    <scope>NUCLEOTIDE SEQUENCE [LARGE SCALE GENOMIC DNA]</scope>
    <source>
        <tissue evidence="4">Shoot tip</tissue>
    </source>
</reference>
<dbReference type="AlphaFoldDB" id="A0AAD6JNR4"/>
<dbReference type="InterPro" id="IPR001079">
    <property type="entry name" value="Galectin_CRD"/>
</dbReference>
<evidence type="ECO:0000256" key="1">
    <source>
        <dbReference type="RuleBase" id="RU102079"/>
    </source>
</evidence>
<name>A0AAD6JNR4_9ROSI</name>
<accession>A0AAD6JNR4</accession>
<feature type="region of interest" description="Disordered" evidence="2">
    <location>
        <begin position="1"/>
        <end position="28"/>
    </location>
</feature>
<comment type="caution">
    <text evidence="4">The sequence shown here is derived from an EMBL/GenBank/DDBJ whole genome shotgun (WGS) entry which is preliminary data.</text>
</comment>
<dbReference type="EMBL" id="JAPFFJ010000016">
    <property type="protein sequence ID" value="KAJ6408556.1"/>
    <property type="molecule type" value="Genomic_DNA"/>
</dbReference>
<proteinExistence type="predicted"/>
<evidence type="ECO:0000259" key="3">
    <source>
        <dbReference type="PROSITE" id="PS51304"/>
    </source>
</evidence>